<evidence type="ECO:0000256" key="3">
    <source>
        <dbReference type="ARBA" id="ARBA00023125"/>
    </source>
</evidence>
<comment type="similarity">
    <text evidence="1">Belongs to the LysR transcriptional regulatory family.</text>
</comment>
<dbReference type="PRINTS" id="PR00039">
    <property type="entry name" value="HTHLYSR"/>
</dbReference>
<dbReference type="Pfam" id="PF00126">
    <property type="entry name" value="HTH_1"/>
    <property type="match status" value="1"/>
</dbReference>
<dbReference type="CDD" id="cd05466">
    <property type="entry name" value="PBP2_LTTR_substrate"/>
    <property type="match status" value="1"/>
</dbReference>
<dbReference type="Gene3D" id="1.10.10.10">
    <property type="entry name" value="Winged helix-like DNA-binding domain superfamily/Winged helix DNA-binding domain"/>
    <property type="match status" value="1"/>
</dbReference>
<name>A0ABZ2KNE3_9BACT</name>
<dbReference type="RefSeq" id="WP_394850828.1">
    <property type="nucleotide sequence ID" value="NZ_CP089982.1"/>
</dbReference>
<keyword evidence="2" id="KW-0805">Transcription regulation</keyword>
<dbReference type="SUPFAM" id="SSF46785">
    <property type="entry name" value="Winged helix' DNA-binding domain"/>
    <property type="match status" value="1"/>
</dbReference>
<dbReference type="Proteomes" id="UP001379533">
    <property type="component" value="Chromosome"/>
</dbReference>
<feature type="domain" description="HTH lysR-type" evidence="5">
    <location>
        <begin position="64"/>
        <end position="121"/>
    </location>
</feature>
<organism evidence="6 7">
    <name type="scientific">Pendulispora brunnea</name>
    <dbReference type="NCBI Taxonomy" id="2905690"/>
    <lineage>
        <taxon>Bacteria</taxon>
        <taxon>Pseudomonadati</taxon>
        <taxon>Myxococcota</taxon>
        <taxon>Myxococcia</taxon>
        <taxon>Myxococcales</taxon>
        <taxon>Sorangiineae</taxon>
        <taxon>Pendulisporaceae</taxon>
        <taxon>Pendulispora</taxon>
    </lineage>
</organism>
<dbReference type="Pfam" id="PF03466">
    <property type="entry name" value="LysR_substrate"/>
    <property type="match status" value="1"/>
</dbReference>
<dbReference type="PANTHER" id="PTHR30126:SF91">
    <property type="entry name" value="LYSR FAMILY TRANSCRIPTIONAL REGULATOR"/>
    <property type="match status" value="1"/>
</dbReference>
<dbReference type="PROSITE" id="PS50931">
    <property type="entry name" value="HTH_LYSR"/>
    <property type="match status" value="1"/>
</dbReference>
<dbReference type="Gene3D" id="3.40.190.290">
    <property type="match status" value="1"/>
</dbReference>
<dbReference type="PANTHER" id="PTHR30126">
    <property type="entry name" value="HTH-TYPE TRANSCRIPTIONAL REGULATOR"/>
    <property type="match status" value="1"/>
</dbReference>
<accession>A0ABZ2KNE3</accession>
<dbReference type="InterPro" id="IPR000847">
    <property type="entry name" value="LysR_HTH_N"/>
</dbReference>
<gene>
    <name evidence="6" type="ORF">LZC95_25645</name>
</gene>
<evidence type="ECO:0000256" key="2">
    <source>
        <dbReference type="ARBA" id="ARBA00023015"/>
    </source>
</evidence>
<keyword evidence="4" id="KW-0804">Transcription</keyword>
<sequence length="373" mass="40736">MAFLLWNVRTARVVDLRRRFGEMPSKDLFLPIEAFCVWRLLEAPPATVKSRAILDTVQLMLEGVTIEQLRTLRAVAEAGSFSAAARKLGRVQAAVSQSIDRLEALLELRLFDRSGRVPRLTRHGEAIVAAAAKIEGDVNALEELAARLKRGEETSLSIVVDALFPTASLVPFAKDLAAKHPSVSFVLFTDVLSGVTAHVRERRSAWGIAIEDADMTDLERRPIADVQLVPVAASDYVLAKRSGPIDDAALEGTVQIVLGEHRDTADASDAQGVFAPHTWRVVDQATKLSLIANGLGWGHMPEHLVRDDLRAGRLVKLALDAWGGGTLRRSLVLVWRRGTVLGPVARWAQQRLSELCLGVVEPGSARRAPHHAK</sequence>
<protein>
    <submittedName>
        <fullName evidence="6">LysR family transcriptional regulator</fullName>
    </submittedName>
</protein>
<dbReference type="InterPro" id="IPR005119">
    <property type="entry name" value="LysR_subst-bd"/>
</dbReference>
<evidence type="ECO:0000313" key="6">
    <source>
        <dbReference type="EMBL" id="WXB00186.1"/>
    </source>
</evidence>
<proteinExistence type="inferred from homology"/>
<evidence type="ECO:0000256" key="4">
    <source>
        <dbReference type="ARBA" id="ARBA00023163"/>
    </source>
</evidence>
<evidence type="ECO:0000313" key="7">
    <source>
        <dbReference type="Proteomes" id="UP001379533"/>
    </source>
</evidence>
<dbReference type="EMBL" id="CP089982">
    <property type="protein sequence ID" value="WXB00186.1"/>
    <property type="molecule type" value="Genomic_DNA"/>
</dbReference>
<reference evidence="6 7" key="1">
    <citation type="submission" date="2021-12" db="EMBL/GenBank/DDBJ databases">
        <title>Discovery of the Pendulisporaceae a myxobacterial family with distinct sporulation behavior and unique specialized metabolism.</title>
        <authorList>
            <person name="Garcia R."/>
            <person name="Popoff A."/>
            <person name="Bader C.D."/>
            <person name="Loehr J."/>
            <person name="Walesch S."/>
            <person name="Walt C."/>
            <person name="Boldt J."/>
            <person name="Bunk B."/>
            <person name="Haeckl F.J.F.P.J."/>
            <person name="Gunesch A.P."/>
            <person name="Birkelbach J."/>
            <person name="Nuebel U."/>
            <person name="Pietschmann T."/>
            <person name="Bach T."/>
            <person name="Mueller R."/>
        </authorList>
    </citation>
    <scope>NUCLEOTIDE SEQUENCE [LARGE SCALE GENOMIC DNA]</scope>
    <source>
        <strain evidence="6 7">MSr12523</strain>
    </source>
</reference>
<dbReference type="SUPFAM" id="SSF53850">
    <property type="entry name" value="Periplasmic binding protein-like II"/>
    <property type="match status" value="1"/>
</dbReference>
<keyword evidence="7" id="KW-1185">Reference proteome</keyword>
<keyword evidence="3" id="KW-0238">DNA-binding</keyword>
<evidence type="ECO:0000256" key="1">
    <source>
        <dbReference type="ARBA" id="ARBA00009437"/>
    </source>
</evidence>
<dbReference type="InterPro" id="IPR036388">
    <property type="entry name" value="WH-like_DNA-bd_sf"/>
</dbReference>
<evidence type="ECO:0000259" key="5">
    <source>
        <dbReference type="PROSITE" id="PS50931"/>
    </source>
</evidence>
<dbReference type="InterPro" id="IPR036390">
    <property type="entry name" value="WH_DNA-bd_sf"/>
</dbReference>